<dbReference type="Pfam" id="PF16264">
    <property type="entry name" value="SatD"/>
    <property type="match status" value="1"/>
</dbReference>
<organism evidence="1">
    <name type="scientific">Pricia antarctica</name>
    <dbReference type="NCBI Taxonomy" id="641691"/>
    <lineage>
        <taxon>Bacteria</taxon>
        <taxon>Pseudomonadati</taxon>
        <taxon>Bacteroidota</taxon>
        <taxon>Flavobacteriia</taxon>
        <taxon>Flavobacteriales</taxon>
        <taxon>Flavobacteriaceae</taxon>
        <taxon>Pricia</taxon>
    </lineage>
</organism>
<evidence type="ECO:0008006" key="2">
    <source>
        <dbReference type="Google" id="ProtNLM"/>
    </source>
</evidence>
<reference evidence="1" key="1">
    <citation type="journal article" date="2020" name="mSystems">
        <title>Genome- and Community-Level Interaction Insights into Carbon Utilization and Element Cycling Functions of Hydrothermarchaeota in Hydrothermal Sediment.</title>
        <authorList>
            <person name="Zhou Z."/>
            <person name="Liu Y."/>
            <person name="Xu W."/>
            <person name="Pan J."/>
            <person name="Luo Z.H."/>
            <person name="Li M."/>
        </authorList>
    </citation>
    <scope>NUCLEOTIDE SEQUENCE [LARGE SCALE GENOMIC DNA]</scope>
    <source>
        <strain evidence="1">HyVt-345</strain>
    </source>
</reference>
<accession>A0A831QPT7</accession>
<proteinExistence type="predicted"/>
<protein>
    <recommendedName>
        <fullName evidence="2">SatD family (SatD)</fullName>
    </recommendedName>
</protein>
<dbReference type="InterPro" id="IPR032580">
    <property type="entry name" value="SatD"/>
</dbReference>
<dbReference type="Proteomes" id="UP000886191">
    <property type="component" value="Unassembled WGS sequence"/>
</dbReference>
<evidence type="ECO:0000313" key="1">
    <source>
        <dbReference type="EMBL" id="HEA22460.1"/>
    </source>
</evidence>
<comment type="caution">
    <text evidence="1">The sequence shown here is derived from an EMBL/GenBank/DDBJ whole genome shotgun (WGS) entry which is preliminary data.</text>
</comment>
<dbReference type="EMBL" id="DRGL01000059">
    <property type="protein sequence ID" value="HEA22460.1"/>
    <property type="molecule type" value="Genomic_DNA"/>
</dbReference>
<dbReference type="AlphaFoldDB" id="A0A831QPT7"/>
<name>A0A831QPT7_9FLAO</name>
<gene>
    <name evidence="1" type="ORF">ENH87_16285</name>
</gene>
<sequence length="203" mass="22951">MIAIITGDIINSENYAVSEWIDILKNYLSKYGESPKDWDIYRGDEFQLKIPQKEVLSAAIHIKALLKTIKGLDVRMGIGLGTETFKGAGVSESNGPAYRRSGRTFESLKEDKLNLTIATGNEFYDDTLNLMLKLALDFMNDWSTVSAEIVVMAFEHPKASQSDLAKQLGIQQSAVSQRQKRARLDLVFELLEYYDKILKNIHQ</sequence>